<dbReference type="EMBL" id="CP009571">
    <property type="protein sequence ID" value="AIT06564.1"/>
    <property type="molecule type" value="Genomic_DNA"/>
</dbReference>
<dbReference type="Proteomes" id="UP000033200">
    <property type="component" value="Chromosome"/>
</dbReference>
<evidence type="ECO:0000313" key="1">
    <source>
        <dbReference type="EMBL" id="AIT06564.1"/>
    </source>
</evidence>
<protein>
    <recommendedName>
        <fullName evidence="3">Polyhydroxyalkanoic acid system protein</fullName>
    </recommendedName>
</protein>
<proteinExistence type="predicted"/>
<keyword evidence="2" id="KW-1185">Reference proteome</keyword>
<organism evidence="1 2">
    <name type="scientific">Sphingomonas taxi</name>
    <dbReference type="NCBI Taxonomy" id="1549858"/>
    <lineage>
        <taxon>Bacteria</taxon>
        <taxon>Pseudomonadati</taxon>
        <taxon>Pseudomonadota</taxon>
        <taxon>Alphaproteobacteria</taxon>
        <taxon>Sphingomonadales</taxon>
        <taxon>Sphingomonadaceae</taxon>
        <taxon>Sphingomonas</taxon>
    </lineage>
</organism>
<dbReference type="RefSeq" id="WP_038662297.1">
    <property type="nucleotide sequence ID" value="NZ_CP009571.1"/>
</dbReference>
<dbReference type="STRING" id="1549858.MC45_09505"/>
<evidence type="ECO:0000313" key="2">
    <source>
        <dbReference type="Proteomes" id="UP000033200"/>
    </source>
</evidence>
<sequence>MSAPIELDIPHQLGKTAVRERLDGGIGKIGRLIPGGAQVEHRWEGDTMHFTVGAMGQTIGCRATVSDSNVHAIVDLPGFLGLFAGKIRDVIQQEAPKLLK</sequence>
<dbReference type="HOGENOM" id="CLU_150610_0_0_5"/>
<accession>A0A097EG68</accession>
<dbReference type="eggNOG" id="ENOG503342I">
    <property type="taxonomic scope" value="Bacteria"/>
</dbReference>
<evidence type="ECO:0008006" key="3">
    <source>
        <dbReference type="Google" id="ProtNLM"/>
    </source>
</evidence>
<name>A0A097EG68_9SPHN</name>
<dbReference type="Pfam" id="PF09650">
    <property type="entry name" value="PHA_gran_rgn"/>
    <property type="match status" value="1"/>
</dbReference>
<reference evidence="1 2" key="1">
    <citation type="submission" date="2014-09" db="EMBL/GenBank/DDBJ databases">
        <title>Using Illumina technology Improving SMRT sequencing Genome Assembly by RASTools.</title>
        <authorList>
            <person name="Zhou Y."/>
            <person name="Ma T."/>
            <person name="Liu T."/>
        </authorList>
    </citation>
    <scope>NUCLEOTIDE SEQUENCE [LARGE SCALE GENOMIC DNA]</scope>
    <source>
        <strain evidence="1 2">ATCC 55669</strain>
    </source>
</reference>
<dbReference type="KEGG" id="stax:MC45_09505"/>
<dbReference type="AlphaFoldDB" id="A0A097EG68"/>
<dbReference type="InterPro" id="IPR013433">
    <property type="entry name" value="PHA_gran_rgn"/>
</dbReference>
<gene>
    <name evidence="1" type="ORF">MC45_09505</name>
</gene>